<dbReference type="SMART" id="SM00332">
    <property type="entry name" value="PP2Cc"/>
    <property type="match status" value="1"/>
</dbReference>
<organism evidence="3 4">
    <name type="scientific">Clostridium gasigenes</name>
    <dbReference type="NCBI Taxonomy" id="94869"/>
    <lineage>
        <taxon>Bacteria</taxon>
        <taxon>Bacillati</taxon>
        <taxon>Bacillota</taxon>
        <taxon>Clostridia</taxon>
        <taxon>Eubacteriales</taxon>
        <taxon>Clostridiaceae</taxon>
        <taxon>Clostridium</taxon>
    </lineage>
</organism>
<dbReference type="Proteomes" id="UP000198597">
    <property type="component" value="Unassembled WGS sequence"/>
</dbReference>
<dbReference type="Gene3D" id="3.60.40.10">
    <property type="entry name" value="PPM-type phosphatase domain"/>
    <property type="match status" value="1"/>
</dbReference>
<keyword evidence="1" id="KW-0812">Transmembrane</keyword>
<accession>A0A1H0QHF3</accession>
<proteinExistence type="predicted"/>
<dbReference type="OrthoDB" id="9801841at2"/>
<name>A0A1H0QHF3_9CLOT</name>
<reference evidence="3 4" key="1">
    <citation type="submission" date="2016-10" db="EMBL/GenBank/DDBJ databases">
        <authorList>
            <person name="de Groot N.N."/>
        </authorList>
    </citation>
    <scope>NUCLEOTIDE SEQUENCE [LARGE SCALE GENOMIC DNA]</scope>
    <source>
        <strain evidence="3 4">DSM 12272</strain>
    </source>
</reference>
<dbReference type="Pfam" id="PF13672">
    <property type="entry name" value="PP2C_2"/>
    <property type="match status" value="1"/>
</dbReference>
<sequence length="291" mass="33321">MLNINEYGNIKLIVLLGALLIILLIIRVYLLKKINKKDLQIAQGVCIGYEEIQEDYVDIVSAPYGTLAVLADGRGKNEAGRISSMVSVKTITKMFKEEGSLDKVNYFFKKAFNKANHEIIKRVERDKGGATVLSVIINDNLLHYALVGDAMLTVFRNKELIRLSEGHAMGEVAKREYYNGKIHKLEALYALKEKKLLYYLGQESFKNMENCEVPIKLYKNDIIVLMSRGVYEGLRWIELESILEKKNIDIEEVCKEIMQKVKNNNSNNCNGSIILMKYCGKKRDNTYKKYS</sequence>
<gene>
    <name evidence="3" type="ORF">SAMN04488529_102368</name>
</gene>
<protein>
    <submittedName>
        <fullName evidence="3">Serine/threonine protein phosphatase PrpC</fullName>
    </submittedName>
</protein>
<dbReference type="STRING" id="94869.SAMN04488529_102368"/>
<evidence type="ECO:0000256" key="1">
    <source>
        <dbReference type="SAM" id="Phobius"/>
    </source>
</evidence>
<dbReference type="SUPFAM" id="SSF81606">
    <property type="entry name" value="PP2C-like"/>
    <property type="match status" value="1"/>
</dbReference>
<dbReference type="AlphaFoldDB" id="A0A1H0QHF3"/>
<dbReference type="InterPro" id="IPR036457">
    <property type="entry name" value="PPM-type-like_dom_sf"/>
</dbReference>
<feature type="domain" description="PPM-type phosphatase" evidence="2">
    <location>
        <begin position="33"/>
        <end position="291"/>
    </location>
</feature>
<feature type="transmembrane region" description="Helical" evidence="1">
    <location>
        <begin position="12"/>
        <end position="30"/>
    </location>
</feature>
<keyword evidence="1" id="KW-1133">Transmembrane helix</keyword>
<dbReference type="InterPro" id="IPR001932">
    <property type="entry name" value="PPM-type_phosphatase-like_dom"/>
</dbReference>
<evidence type="ECO:0000259" key="2">
    <source>
        <dbReference type="PROSITE" id="PS51746"/>
    </source>
</evidence>
<evidence type="ECO:0000313" key="3">
    <source>
        <dbReference type="EMBL" id="SDP16801.1"/>
    </source>
</evidence>
<keyword evidence="1" id="KW-0472">Membrane</keyword>
<keyword evidence="4" id="KW-1185">Reference proteome</keyword>
<dbReference type="EMBL" id="FNJM01000002">
    <property type="protein sequence ID" value="SDP16801.1"/>
    <property type="molecule type" value="Genomic_DNA"/>
</dbReference>
<dbReference type="RefSeq" id="WP_089967237.1">
    <property type="nucleotide sequence ID" value="NZ_FNJM01000002.1"/>
</dbReference>
<dbReference type="SMART" id="SM00331">
    <property type="entry name" value="PP2C_SIG"/>
    <property type="match status" value="1"/>
</dbReference>
<evidence type="ECO:0000313" key="4">
    <source>
        <dbReference type="Proteomes" id="UP000198597"/>
    </source>
</evidence>
<dbReference type="PROSITE" id="PS51746">
    <property type="entry name" value="PPM_2"/>
    <property type="match status" value="1"/>
</dbReference>